<dbReference type="Pfam" id="PF12796">
    <property type="entry name" value="Ank_2"/>
    <property type="match status" value="1"/>
</dbReference>
<dbReference type="PANTHER" id="PTHR46082">
    <property type="entry name" value="ATP/GTP-BINDING PROTEIN-RELATED"/>
    <property type="match status" value="1"/>
</dbReference>
<feature type="domain" description="Nephrocystin 3-like N-terminal" evidence="4">
    <location>
        <begin position="385"/>
        <end position="544"/>
    </location>
</feature>
<keyword evidence="2" id="KW-0040">ANK repeat</keyword>
<dbReference type="InterPro" id="IPR002110">
    <property type="entry name" value="Ankyrin_rpt"/>
</dbReference>
<protein>
    <submittedName>
        <fullName evidence="5">Uncharacterized protein</fullName>
    </submittedName>
</protein>
<evidence type="ECO:0000313" key="6">
    <source>
        <dbReference type="Proteomes" id="UP000509510"/>
    </source>
</evidence>
<evidence type="ECO:0000256" key="2">
    <source>
        <dbReference type="PROSITE-ProRule" id="PRU00023"/>
    </source>
</evidence>
<keyword evidence="6" id="KW-1185">Reference proteome</keyword>
<dbReference type="InterPro" id="IPR027417">
    <property type="entry name" value="P-loop_NTPase"/>
</dbReference>
<dbReference type="SUPFAM" id="SSF52540">
    <property type="entry name" value="P-loop containing nucleoside triphosphate hydrolases"/>
    <property type="match status" value="1"/>
</dbReference>
<gene>
    <name evidence="5" type="ORF">TRUGW13939_03629</name>
</gene>
<dbReference type="OrthoDB" id="194358at2759"/>
<dbReference type="PANTHER" id="PTHR46082:SF6">
    <property type="entry name" value="AAA+ ATPASE DOMAIN-CONTAINING PROTEIN-RELATED"/>
    <property type="match status" value="1"/>
</dbReference>
<dbReference type="RefSeq" id="XP_035342702.1">
    <property type="nucleotide sequence ID" value="XM_035486809.1"/>
</dbReference>
<dbReference type="Proteomes" id="UP000509510">
    <property type="component" value="Chromosome II"/>
</dbReference>
<dbReference type="GO" id="GO:0009116">
    <property type="term" value="P:nucleoside metabolic process"/>
    <property type="evidence" value="ECO:0007669"/>
    <property type="project" value="InterPro"/>
</dbReference>
<evidence type="ECO:0000256" key="1">
    <source>
        <dbReference type="ARBA" id="ARBA00022737"/>
    </source>
</evidence>
<name>A0A7H8QRB2_TALRU</name>
<evidence type="ECO:0000259" key="4">
    <source>
        <dbReference type="Pfam" id="PF24883"/>
    </source>
</evidence>
<evidence type="ECO:0000313" key="5">
    <source>
        <dbReference type="EMBL" id="QKX56524.1"/>
    </source>
</evidence>
<dbReference type="PROSITE" id="PS50088">
    <property type="entry name" value="ANK_REPEAT"/>
    <property type="match status" value="1"/>
</dbReference>
<evidence type="ECO:0000259" key="3">
    <source>
        <dbReference type="Pfam" id="PF01048"/>
    </source>
</evidence>
<dbReference type="Pfam" id="PF24883">
    <property type="entry name" value="NPHP3_N"/>
    <property type="match status" value="1"/>
</dbReference>
<dbReference type="SMART" id="SM00248">
    <property type="entry name" value="ANK"/>
    <property type="match status" value="6"/>
</dbReference>
<dbReference type="InterPro" id="IPR053137">
    <property type="entry name" value="NLR-like"/>
</dbReference>
<dbReference type="InterPro" id="IPR035994">
    <property type="entry name" value="Nucleoside_phosphorylase_sf"/>
</dbReference>
<dbReference type="InterPro" id="IPR036770">
    <property type="entry name" value="Ankyrin_rpt-contain_sf"/>
</dbReference>
<dbReference type="Gene3D" id="1.25.40.20">
    <property type="entry name" value="Ankyrin repeat-containing domain"/>
    <property type="match status" value="2"/>
</dbReference>
<dbReference type="PROSITE" id="PS50297">
    <property type="entry name" value="ANK_REP_REGION"/>
    <property type="match status" value="1"/>
</dbReference>
<keyword evidence="1" id="KW-0677">Repeat</keyword>
<sequence>MPIPNPSSREDFKIGIICALKLEARAVLPLFDATYDENLDEYRKLDEDENAYVLGSIGKYHVALVVLPGEGKAHASFAASTAKRSYPCLELALVVGICGGVPYVTDPMSPRRDIFLGDVIVSNGVVQHDLGRRHDSEFVRKSTVHANLGRPSRRILAFVNKLDLVYEQLTERLASYLVKVQGKFPSVYPGVEKDQLFSPDYPHNPVNCKCDESTCQDNTIVARRRGLSRHCQTTSVHFGLVASGDTIMKSAKHRDQISKNEDIIAFEMESAGVWDNLPCIVVKGVSDYSDSHKNKDWQFFAAASAAACARAILDEIPVSLPKPPAEPSNNHNRAVTLSSRKRAAADISEAGFGEIEMDDDFYLDSLTFPQAQFRLEEISTAHKKTCQWIVGQPQYLNWMSEEPLASHGGFFWIKGKPGAGKSTMMKYLLLRAKETLHGTVILSFFFHAQGIILERSVMGMYRSLLHQLLCSKEISSDARKPFFNLAKGLKLQDGGISWTKRDVRNLLSLTIKSLQGHHILILIDAVDECNQDEVKDMIAFFRELQVDIILASNKGIEFIIENQQEHQADLERYVRTELKGGQSEPVQKIRDKICERASGVFLWVVLVVRSLNEAFDRGKISGLQKRLDEIPDGLDDLFTDILTRDQKDKDALIFSLQLILFCRRSLGREEIYFAVLFATTGTIEADIDWALHSTTAMDRLILHVTKGLAESSKVGSTKAKPYRVRFIHESVRDFLLQRNGFSRIQSEKTDPANFIGESHNRLKQVCFSYISLFRDGPLGQKIAKMGDLPGRLRTDETIQSFPFLDYAIRNVLGHSNLAQAGGVSQEEFLQAYSRGLSDFKCIHNAIEKFATRHHKGDWSLLYILVSSDLHDLIPLEMLAGSHSWDLCGQYLCPMGAAFRKGSMASVRVLLGMQIDRATCNLNPQIEPELIARMNQFFTELGQQTRKSRSTVNNTQLVLNFAFDGGRVDILRLYTNVINFNHFLNNRRGTPLCWSIYTSKPDLVEFLVTEAKVNVEAGMRRADSKSRPLLRAAFRTFDDNFIYRRAEPYWKVVDRRILDILLRQESLDPKCQDEDGQNAVHWATLARDKFSVNRLISHGFDYEHCDSSGRDPLSYATKNGHADIVKTLLEMEKIEVNRRDRSGRTPASWAVTGSWNEERKATIEALFNTERVDFNAKDEDLKSPLACMLSMRGDPAATEFLLSLDTVDVNSRDLYGRTPLILGVMRKCVDQVQSLLRNDRVDIDAQDVDGRTALSWAIGPLNFPCSMKSSISASARDFQDGDDIIKTLLRSRTPNTELTDKWGHTPAWWAQAYDIVLAELRKKIVVPPRTKSSLELLLEYCASRRAALIPSDLKTIKSEMQRFLDGEYIMKSPCVWNFSLCDVKFGADWMLEGTAIRTGIIPKIY</sequence>
<dbReference type="SUPFAM" id="SSF48403">
    <property type="entry name" value="Ankyrin repeat"/>
    <property type="match status" value="1"/>
</dbReference>
<organism evidence="5 6">
    <name type="scientific">Talaromyces rugulosus</name>
    <name type="common">Penicillium rugulosum</name>
    <dbReference type="NCBI Taxonomy" id="121627"/>
    <lineage>
        <taxon>Eukaryota</taxon>
        <taxon>Fungi</taxon>
        <taxon>Dikarya</taxon>
        <taxon>Ascomycota</taxon>
        <taxon>Pezizomycotina</taxon>
        <taxon>Eurotiomycetes</taxon>
        <taxon>Eurotiomycetidae</taxon>
        <taxon>Eurotiales</taxon>
        <taxon>Trichocomaceae</taxon>
        <taxon>Talaromyces</taxon>
        <taxon>Talaromyces sect. Islandici</taxon>
    </lineage>
</organism>
<reference evidence="6" key="1">
    <citation type="submission" date="2020-06" db="EMBL/GenBank/DDBJ databases">
        <title>A chromosome-scale genome assembly of Talaromyces rugulosus W13939.</title>
        <authorList>
            <person name="Wang B."/>
            <person name="Guo L."/>
            <person name="Ye K."/>
            <person name="Wang L."/>
        </authorList>
    </citation>
    <scope>NUCLEOTIDE SEQUENCE [LARGE SCALE GENOMIC DNA]</scope>
    <source>
        <strain evidence="6">W13939</strain>
    </source>
</reference>
<dbReference type="InterPro" id="IPR000845">
    <property type="entry name" value="Nucleoside_phosphorylase_d"/>
</dbReference>
<feature type="repeat" description="ANK" evidence="2">
    <location>
        <begin position="1107"/>
        <end position="1129"/>
    </location>
</feature>
<dbReference type="Gene3D" id="3.40.50.1580">
    <property type="entry name" value="Nucleoside phosphorylase domain"/>
    <property type="match status" value="1"/>
</dbReference>
<feature type="domain" description="Nucleoside phosphorylase" evidence="3">
    <location>
        <begin position="13"/>
        <end position="312"/>
    </location>
</feature>
<dbReference type="KEGG" id="trg:TRUGW13939_03629"/>
<dbReference type="SUPFAM" id="SSF53167">
    <property type="entry name" value="Purine and uridine phosphorylases"/>
    <property type="match status" value="1"/>
</dbReference>
<dbReference type="GO" id="GO:0003824">
    <property type="term" value="F:catalytic activity"/>
    <property type="evidence" value="ECO:0007669"/>
    <property type="project" value="InterPro"/>
</dbReference>
<dbReference type="InterPro" id="IPR056884">
    <property type="entry name" value="NPHP3-like_N"/>
</dbReference>
<accession>A0A7H8QRB2</accession>
<dbReference type="EMBL" id="CP055899">
    <property type="protein sequence ID" value="QKX56524.1"/>
    <property type="molecule type" value="Genomic_DNA"/>
</dbReference>
<dbReference type="GeneID" id="55991132"/>
<dbReference type="Pfam" id="PF01048">
    <property type="entry name" value="PNP_UDP_1"/>
    <property type="match status" value="1"/>
</dbReference>
<proteinExistence type="predicted"/>
<dbReference type="Gene3D" id="3.40.50.300">
    <property type="entry name" value="P-loop containing nucleotide triphosphate hydrolases"/>
    <property type="match status" value="1"/>
</dbReference>